<gene>
    <name evidence="4" type="primary">dacD_1</name>
    <name evidence="4" type="ORF">NCTC11685_05814</name>
</gene>
<proteinExistence type="predicted"/>
<evidence type="ECO:0000256" key="1">
    <source>
        <dbReference type="SAM" id="MobiDB-lite"/>
    </source>
</evidence>
<dbReference type="PROSITE" id="PS51257">
    <property type="entry name" value="PROKAR_LIPOPROTEIN"/>
    <property type="match status" value="1"/>
</dbReference>
<feature type="compositionally biased region" description="Basic residues" evidence="1">
    <location>
        <begin position="73"/>
        <end position="84"/>
    </location>
</feature>
<evidence type="ECO:0000256" key="2">
    <source>
        <dbReference type="SAM" id="SignalP"/>
    </source>
</evidence>
<keyword evidence="4" id="KW-0645">Protease</keyword>
<dbReference type="EMBL" id="UGMS01000003">
    <property type="protein sequence ID" value="STW78511.1"/>
    <property type="molecule type" value="Genomic_DNA"/>
</dbReference>
<feature type="chain" id="PRO_5028811739" evidence="2">
    <location>
        <begin position="22"/>
        <end position="84"/>
    </location>
</feature>
<dbReference type="InterPro" id="IPR001967">
    <property type="entry name" value="Peptidase_S11_N"/>
</dbReference>
<organism evidence="4 5">
    <name type="scientific">Klebsiella michiganensis</name>
    <dbReference type="NCBI Taxonomy" id="1134687"/>
    <lineage>
        <taxon>Bacteria</taxon>
        <taxon>Pseudomonadati</taxon>
        <taxon>Pseudomonadota</taxon>
        <taxon>Gammaproteobacteria</taxon>
        <taxon>Enterobacterales</taxon>
        <taxon>Enterobacteriaceae</taxon>
        <taxon>Klebsiella/Raoultella group</taxon>
        <taxon>Klebsiella</taxon>
    </lineage>
</organism>
<dbReference type="Gene3D" id="3.40.710.10">
    <property type="entry name" value="DD-peptidase/beta-lactamase superfamily"/>
    <property type="match status" value="1"/>
</dbReference>
<dbReference type="AlphaFoldDB" id="A0A7H4PJD8"/>
<protein>
    <submittedName>
        <fullName evidence="4">D-alanyl-D-alanine carboxypeptidase</fullName>
        <ecNumber evidence="4">3.4.16.4</ecNumber>
    </submittedName>
</protein>
<dbReference type="Proteomes" id="UP000254863">
    <property type="component" value="Unassembled WGS sequence"/>
</dbReference>
<feature type="region of interest" description="Disordered" evidence="1">
    <location>
        <begin position="52"/>
        <end position="84"/>
    </location>
</feature>
<keyword evidence="4" id="KW-0121">Carboxypeptidase</keyword>
<keyword evidence="2" id="KW-0732">Signal</keyword>
<dbReference type="EC" id="3.4.16.4" evidence="4"/>
<comment type="caution">
    <text evidence="4">The sequence shown here is derived from an EMBL/GenBank/DDBJ whole genome shotgun (WGS) entry which is preliminary data.</text>
</comment>
<dbReference type="SUPFAM" id="SSF56601">
    <property type="entry name" value="beta-lactamase/transpeptidase-like"/>
    <property type="match status" value="1"/>
</dbReference>
<name>A0A7H4PJD8_9ENTR</name>
<feature type="compositionally biased region" description="Polar residues" evidence="1">
    <location>
        <begin position="52"/>
        <end position="65"/>
    </location>
</feature>
<feature type="signal peptide" evidence="2">
    <location>
        <begin position="1"/>
        <end position="21"/>
    </location>
</feature>
<evidence type="ECO:0000313" key="4">
    <source>
        <dbReference type="EMBL" id="STW78511.1"/>
    </source>
</evidence>
<dbReference type="InterPro" id="IPR012338">
    <property type="entry name" value="Beta-lactam/transpept-like"/>
</dbReference>
<accession>A0A7H4PJD8</accession>
<dbReference type="Pfam" id="PF00768">
    <property type="entry name" value="Peptidase_S11"/>
    <property type="match status" value="1"/>
</dbReference>
<dbReference type="GO" id="GO:0009002">
    <property type="term" value="F:serine-type D-Ala-D-Ala carboxypeptidase activity"/>
    <property type="evidence" value="ECO:0007669"/>
    <property type="project" value="UniProtKB-EC"/>
</dbReference>
<keyword evidence="4" id="KW-0378">Hydrolase</keyword>
<feature type="domain" description="Peptidase S11 D-alanyl-D-alanine carboxypeptidase A N-terminal" evidence="3">
    <location>
        <begin position="28"/>
        <end position="66"/>
    </location>
</feature>
<dbReference type="GO" id="GO:0006508">
    <property type="term" value="P:proteolysis"/>
    <property type="evidence" value="ECO:0007669"/>
    <property type="project" value="InterPro"/>
</dbReference>
<evidence type="ECO:0000259" key="3">
    <source>
        <dbReference type="Pfam" id="PF00768"/>
    </source>
</evidence>
<sequence>MKGRFFIAVSLLAASVSCAFAANDFPVNVTPPSIQAGSWVLMDYTTGQILTAGNEHQQRNPASLTKTHDRLRGRSRYRQPPHHL</sequence>
<reference evidence="4 5" key="1">
    <citation type="submission" date="2018-06" db="EMBL/GenBank/DDBJ databases">
        <authorList>
            <consortium name="Pathogen Informatics"/>
            <person name="Doyle S."/>
        </authorList>
    </citation>
    <scope>NUCLEOTIDE SEQUENCE [LARGE SCALE GENOMIC DNA]</scope>
    <source>
        <strain evidence="4 5">NCTC11685</strain>
    </source>
</reference>
<evidence type="ECO:0000313" key="5">
    <source>
        <dbReference type="Proteomes" id="UP000254863"/>
    </source>
</evidence>